<accession>A0A3D8J1P6</accession>
<sequence>MNFFVVILLIIAFFTGCTTLPKDSELAVNMKMPKNFTHQKTLQILGDTKISQEKDFIATFFELFPNEDLKNLILQALKNNTNLLTLESQIIQARSNAKISTANLLPSASINLNHNYSDRNYKNIQVNYNQNSLNASLTLNWEIDVFGKLNALRNANIQTLLATQKTLENAKVSLIADIATYYFTILQLQNSIEINQIIIKNLEEIYKITQKKYNVGLIDIIDLSTAKNNLITQKNTLLSLQYSLEQNQNALLVLLNQQDYPLVFEKSQILSQGKIPIITSLPSSVLFNRPDVSSSIYTLNASLYTRTNKKLALLPSLSISSSLGQILASSTSAGELVWQIASSLAMPLFNRSSITQTYLIAKEDTRQAYYSLQNTINTALQEINNASINLQTSQQSFENSKEGLEFFENTLKSTRIKRKQKLIDDLSFFEVENNFYKAKNTLISSSLQLNTALILLYKAFAGNFNTPQEER</sequence>
<organism evidence="2 3">
    <name type="scientific">Helicobacter anseris</name>
    <dbReference type="NCBI Taxonomy" id="375926"/>
    <lineage>
        <taxon>Bacteria</taxon>
        <taxon>Pseudomonadati</taxon>
        <taxon>Campylobacterota</taxon>
        <taxon>Epsilonproteobacteria</taxon>
        <taxon>Campylobacterales</taxon>
        <taxon>Helicobacteraceae</taxon>
        <taxon>Helicobacter</taxon>
    </lineage>
</organism>
<dbReference type="Pfam" id="PF02321">
    <property type="entry name" value="OEP"/>
    <property type="match status" value="2"/>
</dbReference>
<dbReference type="AlphaFoldDB" id="A0A3D8J1P6"/>
<dbReference type="PANTHER" id="PTHR30203:SF30">
    <property type="entry name" value="OUTER MEMBRANE PROTEIN-RELATED"/>
    <property type="match status" value="1"/>
</dbReference>
<reference evidence="2 3" key="1">
    <citation type="submission" date="2018-04" db="EMBL/GenBank/DDBJ databases">
        <title>Novel Campyloabacter and Helicobacter Species and Strains.</title>
        <authorList>
            <person name="Mannion A.J."/>
            <person name="Shen Z."/>
            <person name="Fox J.G."/>
        </authorList>
    </citation>
    <scope>NUCLEOTIDE SEQUENCE [LARGE SCALE GENOMIC DNA]</scope>
    <source>
        <strain evidence="2 3">MIT 04-9362</strain>
    </source>
</reference>
<dbReference type="OrthoDB" id="9783163at2"/>
<keyword evidence="3" id="KW-1185">Reference proteome</keyword>
<evidence type="ECO:0000256" key="1">
    <source>
        <dbReference type="ARBA" id="ARBA00007613"/>
    </source>
</evidence>
<evidence type="ECO:0000313" key="3">
    <source>
        <dbReference type="Proteomes" id="UP000256695"/>
    </source>
</evidence>
<dbReference type="Gene3D" id="2.20.200.10">
    <property type="entry name" value="Outer membrane efflux proteins (OEP)"/>
    <property type="match status" value="1"/>
</dbReference>
<comment type="caution">
    <text evidence="2">The sequence shown here is derived from an EMBL/GenBank/DDBJ whole genome shotgun (WGS) entry which is preliminary data.</text>
</comment>
<dbReference type="RefSeq" id="WP_115579700.1">
    <property type="nucleotide sequence ID" value="NZ_NXLX01000031.1"/>
</dbReference>
<dbReference type="InterPro" id="IPR010131">
    <property type="entry name" value="MdtP/NodT-like"/>
</dbReference>
<dbReference type="GO" id="GO:0015562">
    <property type="term" value="F:efflux transmembrane transporter activity"/>
    <property type="evidence" value="ECO:0007669"/>
    <property type="project" value="InterPro"/>
</dbReference>
<dbReference type="Proteomes" id="UP000256695">
    <property type="component" value="Unassembled WGS sequence"/>
</dbReference>
<name>A0A3D8J1P6_9HELI</name>
<dbReference type="InterPro" id="IPR003423">
    <property type="entry name" value="OMP_efflux"/>
</dbReference>
<gene>
    <name evidence="2" type="ORF">CQA57_07925</name>
</gene>
<dbReference type="Gene3D" id="1.20.1600.10">
    <property type="entry name" value="Outer membrane efflux proteins (OEP)"/>
    <property type="match status" value="1"/>
</dbReference>
<comment type="similarity">
    <text evidence="1">Belongs to the outer membrane factor (OMF) (TC 1.B.17) family.</text>
</comment>
<evidence type="ECO:0000313" key="2">
    <source>
        <dbReference type="EMBL" id="RDU71293.1"/>
    </source>
</evidence>
<dbReference type="EMBL" id="NXLX01000031">
    <property type="protein sequence ID" value="RDU71293.1"/>
    <property type="molecule type" value="Genomic_DNA"/>
</dbReference>
<protein>
    <submittedName>
        <fullName evidence="2">TolC family protein</fullName>
    </submittedName>
</protein>
<dbReference type="SUPFAM" id="SSF56954">
    <property type="entry name" value="Outer membrane efflux proteins (OEP)"/>
    <property type="match status" value="1"/>
</dbReference>
<proteinExistence type="inferred from homology"/>
<dbReference type="PANTHER" id="PTHR30203">
    <property type="entry name" value="OUTER MEMBRANE CATION EFFLUX PROTEIN"/>
    <property type="match status" value="1"/>
</dbReference>